<keyword evidence="1" id="KW-1133">Transmembrane helix</keyword>
<gene>
    <name evidence="2" type="ORF">SLAVMIC_00015</name>
</gene>
<feature type="transmembrane region" description="Helical" evidence="1">
    <location>
        <begin position="46"/>
        <end position="64"/>
    </location>
</feature>
<keyword evidence="1" id="KW-0812">Transmembrane</keyword>
<proteinExistence type="predicted"/>
<evidence type="ECO:0000313" key="2">
    <source>
        <dbReference type="EMBL" id="CAG7579688.1"/>
    </source>
</evidence>
<keyword evidence="1" id="KW-0472">Membrane</keyword>
<accession>A0A8D9C875</accession>
<name>A0A8D9C875_9VIRU</name>
<organism evidence="2">
    <name type="scientific">uncultured marine phage</name>
    <dbReference type="NCBI Taxonomy" id="707152"/>
    <lineage>
        <taxon>Viruses</taxon>
        <taxon>environmental samples</taxon>
    </lineage>
</organism>
<reference evidence="2" key="1">
    <citation type="submission" date="2021-06" db="EMBL/GenBank/DDBJ databases">
        <authorList>
            <person name="Gannon L."/>
            <person name="Redgwell R T."/>
            <person name="Michniewski S."/>
            <person name="Harrison D C."/>
            <person name="Millard A."/>
        </authorList>
    </citation>
    <scope>NUCLEOTIDE SEQUENCE</scope>
</reference>
<feature type="transmembrane region" description="Helical" evidence="1">
    <location>
        <begin position="21"/>
        <end position="40"/>
    </location>
</feature>
<evidence type="ECO:0000256" key="1">
    <source>
        <dbReference type="SAM" id="Phobius"/>
    </source>
</evidence>
<sequence>MSGETHKKRKLVFNKENFKKYRMDFLVLLIIGVPSIIGFISLDINYVTRTALLIIGIYYFTTIIKKVKEHILYFDYKSITKSEFREDRLKKLLKKRKRKL</sequence>
<dbReference type="EMBL" id="OU342829">
    <property type="protein sequence ID" value="CAG7579688.1"/>
    <property type="molecule type" value="Genomic_DNA"/>
</dbReference>
<protein>
    <submittedName>
        <fullName evidence="2">Uncharacterized protein</fullName>
    </submittedName>
</protein>